<reference evidence="2 3" key="1">
    <citation type="submission" date="2024-02" db="EMBL/GenBank/DDBJ databases">
        <title>Genome analysis and characterization of Microbaculum marinisediminis sp. nov., isolated from marine sediment.</title>
        <authorList>
            <person name="Du Z.-J."/>
            <person name="Ye Y.-Q."/>
            <person name="Zhang Z.-R."/>
            <person name="Yuan S.-M."/>
            <person name="Zhang X.-Y."/>
        </authorList>
    </citation>
    <scope>NUCLEOTIDE SEQUENCE [LARGE SCALE GENOMIC DNA]</scope>
    <source>
        <strain evidence="2 3">SDUM1044001</strain>
    </source>
</reference>
<dbReference type="InterPro" id="IPR052567">
    <property type="entry name" value="OP_Dioxygenase"/>
</dbReference>
<dbReference type="PANTHER" id="PTHR40202">
    <property type="match status" value="1"/>
</dbReference>
<dbReference type="EMBL" id="JAZHOF010000004">
    <property type="protein sequence ID" value="MEJ8571970.1"/>
    <property type="molecule type" value="Genomic_DNA"/>
</dbReference>
<feature type="domain" description="HD" evidence="1">
    <location>
        <begin position="44"/>
        <end position="105"/>
    </location>
</feature>
<proteinExistence type="predicted"/>
<dbReference type="InterPro" id="IPR003607">
    <property type="entry name" value="HD/PDEase_dom"/>
</dbReference>
<dbReference type="PANTHER" id="PTHR40202:SF1">
    <property type="entry name" value="HD DOMAIN-CONTAINING PROTEIN"/>
    <property type="match status" value="1"/>
</dbReference>
<evidence type="ECO:0000313" key="3">
    <source>
        <dbReference type="Proteomes" id="UP001378188"/>
    </source>
</evidence>
<dbReference type="RefSeq" id="WP_340329669.1">
    <property type="nucleotide sequence ID" value="NZ_JAZHOF010000004.1"/>
</dbReference>
<protein>
    <submittedName>
        <fullName evidence="2">Phosphonate degradation HD-domain oxygenase</fullName>
    </submittedName>
</protein>
<sequence>MSDVIEDIVRPGVGGPNPVIDGIFSRLASRGHEMYGGEAVTQLQHALQCATMARRAGSTASLVTAALLHDYGHVVADDEGAAERGVDMLHEEVAAAHLSAWFGPAVTEPIRMHVAAKRYLCATNAAYFATLSPASVSSLNVQGGPFTDAEAAGFIALPFARDAVRLRVWDDLAKDTGARTPALEDFRIDAEAALVESPA</sequence>
<dbReference type="Proteomes" id="UP001378188">
    <property type="component" value="Unassembled WGS sequence"/>
</dbReference>
<keyword evidence="3" id="KW-1185">Reference proteome</keyword>
<evidence type="ECO:0000313" key="2">
    <source>
        <dbReference type="EMBL" id="MEJ8571970.1"/>
    </source>
</evidence>
<dbReference type="InterPro" id="IPR017670">
    <property type="entry name" value="Phosphonate_degrad-assoc"/>
</dbReference>
<dbReference type="SUPFAM" id="SSF109604">
    <property type="entry name" value="HD-domain/PDEase-like"/>
    <property type="match status" value="1"/>
</dbReference>
<organism evidence="2 3">
    <name type="scientific">Microbaculum marinum</name>
    <dbReference type="NCBI Taxonomy" id="1764581"/>
    <lineage>
        <taxon>Bacteria</taxon>
        <taxon>Pseudomonadati</taxon>
        <taxon>Pseudomonadota</taxon>
        <taxon>Alphaproteobacteria</taxon>
        <taxon>Hyphomicrobiales</taxon>
        <taxon>Tepidamorphaceae</taxon>
        <taxon>Microbaculum</taxon>
    </lineage>
</organism>
<name>A0AAW9RUL1_9HYPH</name>
<dbReference type="NCBIfam" id="TIGR03276">
    <property type="entry name" value="Phn-HD"/>
    <property type="match status" value="1"/>
</dbReference>
<dbReference type="Pfam" id="PF01966">
    <property type="entry name" value="HD"/>
    <property type="match status" value="1"/>
</dbReference>
<dbReference type="AlphaFoldDB" id="A0AAW9RUL1"/>
<dbReference type="Gene3D" id="1.10.3210.10">
    <property type="entry name" value="Hypothetical protein af1432"/>
    <property type="match status" value="1"/>
</dbReference>
<dbReference type="CDD" id="cd00077">
    <property type="entry name" value="HDc"/>
    <property type="match status" value="1"/>
</dbReference>
<evidence type="ECO:0000259" key="1">
    <source>
        <dbReference type="Pfam" id="PF01966"/>
    </source>
</evidence>
<dbReference type="InterPro" id="IPR006674">
    <property type="entry name" value="HD_domain"/>
</dbReference>
<gene>
    <name evidence="2" type="ORF">V3328_10830</name>
</gene>
<comment type="caution">
    <text evidence="2">The sequence shown here is derived from an EMBL/GenBank/DDBJ whole genome shotgun (WGS) entry which is preliminary data.</text>
</comment>
<accession>A0AAW9RUL1</accession>